<dbReference type="OrthoDB" id="9809792at2"/>
<dbReference type="AlphaFoldDB" id="A0A2M9FYP2"/>
<dbReference type="RefSeq" id="WP_109796060.1">
    <property type="nucleotide sequence ID" value="NZ_PHIG01000043.1"/>
</dbReference>
<dbReference type="Gene3D" id="3.30.1330.40">
    <property type="entry name" value="RutC-like"/>
    <property type="match status" value="1"/>
</dbReference>
<protein>
    <recommendedName>
        <fullName evidence="3">RidA family protein</fullName>
    </recommendedName>
</protein>
<dbReference type="SUPFAM" id="SSF55298">
    <property type="entry name" value="YjgF-like"/>
    <property type="match status" value="1"/>
</dbReference>
<keyword evidence="2" id="KW-1185">Reference proteome</keyword>
<dbReference type="InterPro" id="IPR038743">
    <property type="entry name" value="YjgH-like"/>
</dbReference>
<proteinExistence type="predicted"/>
<dbReference type="EMBL" id="PHIG01000043">
    <property type="protein sequence ID" value="PJK28581.1"/>
    <property type="molecule type" value="Genomic_DNA"/>
</dbReference>
<dbReference type="InterPro" id="IPR006175">
    <property type="entry name" value="YjgF/YER057c/UK114"/>
</dbReference>
<dbReference type="Pfam" id="PF01042">
    <property type="entry name" value="Ribonuc_L-PSP"/>
    <property type="match status" value="1"/>
</dbReference>
<dbReference type="PANTHER" id="PTHR11803">
    <property type="entry name" value="2-IMINOBUTANOATE/2-IMINOPROPANOATE DEAMINASE RIDA"/>
    <property type="match status" value="1"/>
</dbReference>
<reference evidence="1 2" key="1">
    <citation type="submission" date="2017-11" db="EMBL/GenBank/DDBJ databases">
        <title>Draft genome sequence of Rhizobiales bacterium SY3-13.</title>
        <authorList>
            <person name="Sun C."/>
        </authorList>
    </citation>
    <scope>NUCLEOTIDE SEQUENCE [LARGE SCALE GENOMIC DNA]</scope>
    <source>
        <strain evidence="1 2">SY3-13</strain>
    </source>
</reference>
<dbReference type="CDD" id="cd02198">
    <property type="entry name" value="YjgH_like"/>
    <property type="match status" value="1"/>
</dbReference>
<dbReference type="Proteomes" id="UP000229498">
    <property type="component" value="Unassembled WGS sequence"/>
</dbReference>
<dbReference type="PANTHER" id="PTHR11803:SF39">
    <property type="entry name" value="2-IMINOBUTANOATE_2-IMINOPROPANOATE DEAMINASE"/>
    <property type="match status" value="1"/>
</dbReference>
<accession>A0A2M9FYP2</accession>
<comment type="caution">
    <text evidence="1">The sequence shown here is derived from an EMBL/GenBank/DDBJ whole genome shotgun (WGS) entry which is preliminary data.</text>
</comment>
<sequence>MKPEMIVPDGQGWAPKHFHMAPATRAKGMIWMSGVVANQSEAGDGAMEAAIEQAFETIGQTLAAAGSDWDHVVDITSYHTDLDGQMKTFMAVKDRYLKGPDYPAWTAISITALAIPTGVVEIKVTAVEKDG</sequence>
<gene>
    <name evidence="1" type="ORF">CVT23_16645</name>
</gene>
<name>A0A2M9FYP2_9PROT</name>
<dbReference type="GO" id="GO:0005829">
    <property type="term" value="C:cytosol"/>
    <property type="evidence" value="ECO:0007669"/>
    <property type="project" value="TreeGrafter"/>
</dbReference>
<dbReference type="GO" id="GO:0019239">
    <property type="term" value="F:deaminase activity"/>
    <property type="evidence" value="ECO:0007669"/>
    <property type="project" value="TreeGrafter"/>
</dbReference>
<evidence type="ECO:0000313" key="1">
    <source>
        <dbReference type="EMBL" id="PJK28581.1"/>
    </source>
</evidence>
<evidence type="ECO:0008006" key="3">
    <source>
        <dbReference type="Google" id="ProtNLM"/>
    </source>
</evidence>
<organism evidence="1 2">
    <name type="scientific">Minwuia thermotolerans</name>
    <dbReference type="NCBI Taxonomy" id="2056226"/>
    <lineage>
        <taxon>Bacteria</taxon>
        <taxon>Pseudomonadati</taxon>
        <taxon>Pseudomonadota</taxon>
        <taxon>Alphaproteobacteria</taxon>
        <taxon>Minwuiales</taxon>
        <taxon>Minwuiaceae</taxon>
        <taxon>Minwuia</taxon>
    </lineage>
</organism>
<evidence type="ECO:0000313" key="2">
    <source>
        <dbReference type="Proteomes" id="UP000229498"/>
    </source>
</evidence>
<dbReference type="InterPro" id="IPR035959">
    <property type="entry name" value="RutC-like_sf"/>
</dbReference>